<accession>A0ABV6IUM5</accession>
<organism evidence="1 2">
    <name type="scientific">Muricoccus vinaceus</name>
    <dbReference type="NCBI Taxonomy" id="424704"/>
    <lineage>
        <taxon>Bacteria</taxon>
        <taxon>Pseudomonadati</taxon>
        <taxon>Pseudomonadota</taxon>
        <taxon>Alphaproteobacteria</taxon>
        <taxon>Acetobacterales</taxon>
        <taxon>Roseomonadaceae</taxon>
        <taxon>Muricoccus</taxon>
    </lineage>
</organism>
<protein>
    <recommendedName>
        <fullName evidence="3">Lipocalin</fullName>
    </recommendedName>
</protein>
<proteinExistence type="predicted"/>
<dbReference type="RefSeq" id="WP_377051897.1">
    <property type="nucleotide sequence ID" value="NZ_JBHLVZ010000043.1"/>
</dbReference>
<name>A0ABV6IUM5_9PROT</name>
<keyword evidence="2" id="KW-1185">Reference proteome</keyword>
<evidence type="ECO:0000313" key="2">
    <source>
        <dbReference type="Proteomes" id="UP001589789"/>
    </source>
</evidence>
<gene>
    <name evidence="1" type="ORF">ACFFIC_15480</name>
</gene>
<evidence type="ECO:0008006" key="3">
    <source>
        <dbReference type="Google" id="ProtNLM"/>
    </source>
</evidence>
<comment type="caution">
    <text evidence="1">The sequence shown here is derived from an EMBL/GenBank/DDBJ whole genome shotgun (WGS) entry which is preliminary data.</text>
</comment>
<dbReference type="Proteomes" id="UP001589789">
    <property type="component" value="Unassembled WGS sequence"/>
</dbReference>
<reference evidence="1 2" key="1">
    <citation type="submission" date="2024-09" db="EMBL/GenBank/DDBJ databases">
        <authorList>
            <person name="Sun Q."/>
            <person name="Mori K."/>
        </authorList>
    </citation>
    <scope>NUCLEOTIDE SEQUENCE [LARGE SCALE GENOMIC DNA]</scope>
    <source>
        <strain evidence="1 2">CCM 7468</strain>
    </source>
</reference>
<dbReference type="EMBL" id="JBHLVZ010000043">
    <property type="protein sequence ID" value="MFC0386939.1"/>
    <property type="molecule type" value="Genomic_DNA"/>
</dbReference>
<evidence type="ECO:0000313" key="1">
    <source>
        <dbReference type="EMBL" id="MFC0386939.1"/>
    </source>
</evidence>
<sequence>MMRRPLLAALGAPALATSPARADEASDRARVVGNWKLVGVV</sequence>